<keyword evidence="2" id="KW-1185">Reference proteome</keyword>
<dbReference type="AlphaFoldDB" id="A0AAD6Z5X3"/>
<comment type="caution">
    <text evidence="1">The sequence shown here is derived from an EMBL/GenBank/DDBJ whole genome shotgun (WGS) entry which is preliminary data.</text>
</comment>
<evidence type="ECO:0000313" key="2">
    <source>
        <dbReference type="Proteomes" id="UP001218218"/>
    </source>
</evidence>
<protein>
    <submittedName>
        <fullName evidence="1">Uncharacterized protein</fullName>
    </submittedName>
</protein>
<dbReference type="Proteomes" id="UP001218218">
    <property type="component" value="Unassembled WGS sequence"/>
</dbReference>
<accession>A0AAD6Z5X3</accession>
<gene>
    <name evidence="1" type="ORF">DFH08DRAFT_491173</name>
</gene>
<name>A0AAD6Z5X3_9AGAR</name>
<reference evidence="1" key="1">
    <citation type="submission" date="2023-03" db="EMBL/GenBank/DDBJ databases">
        <title>Massive genome expansion in bonnet fungi (Mycena s.s.) driven by repeated elements and novel gene families across ecological guilds.</title>
        <authorList>
            <consortium name="Lawrence Berkeley National Laboratory"/>
            <person name="Harder C.B."/>
            <person name="Miyauchi S."/>
            <person name="Viragh M."/>
            <person name="Kuo A."/>
            <person name="Thoen E."/>
            <person name="Andreopoulos B."/>
            <person name="Lu D."/>
            <person name="Skrede I."/>
            <person name="Drula E."/>
            <person name="Henrissat B."/>
            <person name="Morin E."/>
            <person name="Kohler A."/>
            <person name="Barry K."/>
            <person name="LaButti K."/>
            <person name="Morin E."/>
            <person name="Salamov A."/>
            <person name="Lipzen A."/>
            <person name="Mereny Z."/>
            <person name="Hegedus B."/>
            <person name="Baldrian P."/>
            <person name="Stursova M."/>
            <person name="Weitz H."/>
            <person name="Taylor A."/>
            <person name="Grigoriev I.V."/>
            <person name="Nagy L.G."/>
            <person name="Martin F."/>
            <person name="Kauserud H."/>
        </authorList>
    </citation>
    <scope>NUCLEOTIDE SEQUENCE</scope>
    <source>
        <strain evidence="1">CBHHK002</strain>
    </source>
</reference>
<evidence type="ECO:0000313" key="1">
    <source>
        <dbReference type="EMBL" id="KAJ7308642.1"/>
    </source>
</evidence>
<organism evidence="1 2">
    <name type="scientific">Mycena albidolilacea</name>
    <dbReference type="NCBI Taxonomy" id="1033008"/>
    <lineage>
        <taxon>Eukaryota</taxon>
        <taxon>Fungi</taxon>
        <taxon>Dikarya</taxon>
        <taxon>Basidiomycota</taxon>
        <taxon>Agaricomycotina</taxon>
        <taxon>Agaricomycetes</taxon>
        <taxon>Agaricomycetidae</taxon>
        <taxon>Agaricales</taxon>
        <taxon>Marasmiineae</taxon>
        <taxon>Mycenaceae</taxon>
        <taxon>Mycena</taxon>
    </lineage>
</organism>
<dbReference type="EMBL" id="JARIHO010000085">
    <property type="protein sequence ID" value="KAJ7308642.1"/>
    <property type="molecule type" value="Genomic_DNA"/>
</dbReference>
<sequence length="169" mass="18722">MVLHKNGAGGTTGRAKYEGRVAEAYREEQGRKLKADEARFSEGVVVEGAAQPATAAAGFFACERYPLACVTLGIGPKVTHKIAFWSRVRVNDGLAGRRVRVHRRLSLKHLHPLLERPQMIRLALPGLARCEGVSPSLGRDRCRFERAGVLRCRNRDGVVVWRIVRGVRS</sequence>
<proteinExistence type="predicted"/>